<sequence>MFQKKYNGLLFEKIGLLVTERYSIIIKGIIIYLDKNYYNGQIDYEIEIEFTTNTLPYAIDVIDTLQLKDKKSNYGKKKRLLRSINYRTRERKEN</sequence>
<evidence type="ECO:0000313" key="1">
    <source>
        <dbReference type="EMBL" id="ETW88837.1"/>
    </source>
</evidence>
<dbReference type="AlphaFoldDB" id="A0A0E2QGL2"/>
<organism evidence="1 2">
    <name type="scientific">Streptococcus thermophilus M17PTZA496</name>
    <dbReference type="NCBI Taxonomy" id="1433289"/>
    <lineage>
        <taxon>Bacteria</taxon>
        <taxon>Bacillati</taxon>
        <taxon>Bacillota</taxon>
        <taxon>Bacilli</taxon>
        <taxon>Lactobacillales</taxon>
        <taxon>Streptococcaceae</taxon>
        <taxon>Streptococcus</taxon>
    </lineage>
</organism>
<name>A0A0E2QGL2_STRTR</name>
<dbReference type="HOGENOM" id="CLU_2518116_0_0_9"/>
<reference evidence="2" key="1">
    <citation type="submission" date="2013-12" db="EMBL/GenBank/DDBJ databases">
        <title>Genome sequences of Streptococcus thermophilus strains MTH17CL396 and M17PTZA496 isolated from Fontina cheese in Valle d'Aosta region (Italy).</title>
        <authorList>
            <person name="Treu L."/>
            <person name="Giacomini A."/>
            <person name="Corich V."/>
            <person name="Vendramin V."/>
            <person name="Bovo B."/>
        </authorList>
    </citation>
    <scope>NUCLEOTIDE SEQUENCE [LARGE SCALE GENOMIC DNA]</scope>
    <source>
        <strain evidence="2">M17PTZA496</strain>
    </source>
</reference>
<dbReference type="RefSeq" id="WP_011681341.1">
    <property type="nucleotide sequence ID" value="NZ_CM002372.1"/>
</dbReference>
<comment type="caution">
    <text evidence="1">The sequence shown here is derived from an EMBL/GenBank/DDBJ whole genome shotgun (WGS) entry which is preliminary data.</text>
</comment>
<dbReference type="InterPro" id="IPR033469">
    <property type="entry name" value="CYTH-like_dom_sf"/>
</dbReference>
<protein>
    <submittedName>
        <fullName evidence="1">Uncharacterized protein</fullName>
    </submittedName>
</protein>
<evidence type="ECO:0000313" key="2">
    <source>
        <dbReference type="Proteomes" id="UP000024559"/>
    </source>
</evidence>
<gene>
    <name evidence="1" type="ORF">X841_07510</name>
</gene>
<accession>A0A0E2QGL2</accession>
<dbReference type="Gene3D" id="2.40.320.10">
    <property type="entry name" value="Hypothetical Protein Pfu-838710-001"/>
    <property type="match status" value="1"/>
</dbReference>
<dbReference type="SUPFAM" id="SSF55154">
    <property type="entry name" value="CYTH-like phosphatases"/>
    <property type="match status" value="1"/>
</dbReference>
<dbReference type="EMBL" id="AZJT01000057">
    <property type="protein sequence ID" value="ETW88837.1"/>
    <property type="molecule type" value="Genomic_DNA"/>
</dbReference>
<dbReference type="Proteomes" id="UP000024559">
    <property type="component" value="Chromosome"/>
</dbReference>
<proteinExistence type="predicted"/>
<dbReference type="PATRIC" id="fig|1433289.7.peg.1549"/>